<keyword evidence="3" id="KW-1185">Reference proteome</keyword>
<dbReference type="OMA" id="FAMNSHD"/>
<dbReference type="KEGG" id="val:VDBG_02329"/>
<dbReference type="eggNOG" id="ENOG502SJEH">
    <property type="taxonomic scope" value="Eukaryota"/>
</dbReference>
<dbReference type="GeneID" id="9532613"/>
<reference evidence="3" key="1">
    <citation type="journal article" date="2011" name="PLoS Pathog.">
        <title>Comparative genomics yields insights into niche adaptation of plant vascular wilt pathogens.</title>
        <authorList>
            <person name="Klosterman S.J."/>
            <person name="Subbarao K.V."/>
            <person name="Kang S."/>
            <person name="Veronese P."/>
            <person name="Gold S.E."/>
            <person name="Thomma B.P.H.J."/>
            <person name="Chen Z."/>
            <person name="Henrissat B."/>
            <person name="Lee Y.-H."/>
            <person name="Park J."/>
            <person name="Garcia-Pedrajas M.D."/>
            <person name="Barbara D.J."/>
            <person name="Anchieta A."/>
            <person name="de Jonge R."/>
            <person name="Santhanam P."/>
            <person name="Maruthachalam K."/>
            <person name="Atallah Z."/>
            <person name="Amyotte S.G."/>
            <person name="Paz Z."/>
            <person name="Inderbitzin P."/>
            <person name="Hayes R.J."/>
            <person name="Heiman D.I."/>
            <person name="Young S."/>
            <person name="Zeng Q."/>
            <person name="Engels R."/>
            <person name="Galagan J."/>
            <person name="Cuomo C.A."/>
            <person name="Dobinson K.F."/>
            <person name="Ma L.-J."/>
        </authorList>
    </citation>
    <scope>NUCLEOTIDE SEQUENCE [LARGE SCALE GENOMIC DNA]</scope>
    <source>
        <strain evidence="3">VaMs.102 / ATCC MYA-4576 / FGSC 10136</strain>
    </source>
</reference>
<dbReference type="OrthoDB" id="5396681at2759"/>
<dbReference type="Pfam" id="PF26616">
    <property type="entry name" value="CorA-like"/>
    <property type="match status" value="1"/>
</dbReference>
<dbReference type="AlphaFoldDB" id="C9SA07"/>
<dbReference type="EMBL" id="DS985215">
    <property type="protein sequence ID" value="EEY16220.1"/>
    <property type="molecule type" value="Genomic_DNA"/>
</dbReference>
<dbReference type="HOGENOM" id="CLU_025521_0_0_1"/>
<protein>
    <recommendedName>
        <fullName evidence="1">CorA-like transporter domain-containing protein</fullName>
    </recommendedName>
</protein>
<name>C9SA07_VERA1</name>
<evidence type="ECO:0000259" key="1">
    <source>
        <dbReference type="Pfam" id="PF26616"/>
    </source>
</evidence>
<dbReference type="Proteomes" id="UP000008698">
    <property type="component" value="Unassembled WGS sequence"/>
</dbReference>
<feature type="domain" description="CorA-like transporter" evidence="1">
    <location>
        <begin position="6"/>
        <end position="97"/>
    </location>
</feature>
<dbReference type="InterPro" id="IPR058257">
    <property type="entry name" value="CorA-like_dom"/>
</dbReference>
<proteinExistence type="predicted"/>
<evidence type="ECO:0000313" key="3">
    <source>
        <dbReference type="Proteomes" id="UP000008698"/>
    </source>
</evidence>
<dbReference type="RefSeq" id="XP_003008141.1">
    <property type="nucleotide sequence ID" value="XM_003008095.1"/>
</dbReference>
<gene>
    <name evidence="2" type="ORF">VDBG_02329</name>
</gene>
<accession>C9SA07</accession>
<evidence type="ECO:0000313" key="2">
    <source>
        <dbReference type="EMBL" id="EEY16220.1"/>
    </source>
</evidence>
<organism evidence="3">
    <name type="scientific">Verticillium alfalfae (strain VaMs.102 / ATCC MYA-4576 / FGSC 10136)</name>
    <name type="common">Verticillium wilt of alfalfa</name>
    <name type="synonym">Verticillium albo-atrum</name>
    <dbReference type="NCBI Taxonomy" id="526221"/>
    <lineage>
        <taxon>Eukaryota</taxon>
        <taxon>Fungi</taxon>
        <taxon>Dikarya</taxon>
        <taxon>Ascomycota</taxon>
        <taxon>Pezizomycotina</taxon>
        <taxon>Sordariomycetes</taxon>
        <taxon>Hypocreomycetidae</taxon>
        <taxon>Glomerellales</taxon>
        <taxon>Plectosphaerellaceae</taxon>
        <taxon>Verticillium</taxon>
    </lineage>
</organism>
<sequence length="353" mass="40075">MESGLWALRPTSAFHSFDLETGRSFWFTIKADKTIRERIIDGAKTFDALHPTNLADVEGGFKSSLATHLLHLEWCTEGWRWYVDEKEAGIEKILRRVKSAPVEQSRRTELTNHQVAVFSDEAAPIPGKPLVRTSTLSRVGSKITHTLRQVSWAPNDPGDEGTHPKLRRGNTRVEVKQAIEEHEALAQSLEKMNEVMRLFSLSELQRLTSSVFELQEAKLAMTLNIEVMNGLKETYECLLSSTDCPEVIILECGRNISDFKRRITGLQRMMTVECLRVDTLIDHLSEAKNLFRNTEINRQNAINARISALRVETVTDDMHDIAKKTERDTSSMHVITFFTLVFLPGTFLGHANI</sequence>